<evidence type="ECO:0000313" key="3">
    <source>
        <dbReference type="EMBL" id="KJL25089.1"/>
    </source>
</evidence>
<dbReference type="EMBL" id="JYIU01000029">
    <property type="protein sequence ID" value="KJL25089.1"/>
    <property type="molecule type" value="Genomic_DNA"/>
</dbReference>
<organism evidence="3 4">
    <name type="scientific">Microbacterium foliorum</name>
    <dbReference type="NCBI Taxonomy" id="104336"/>
    <lineage>
        <taxon>Bacteria</taxon>
        <taxon>Bacillati</taxon>
        <taxon>Actinomycetota</taxon>
        <taxon>Actinomycetes</taxon>
        <taxon>Micrococcales</taxon>
        <taxon>Microbacteriaceae</taxon>
        <taxon>Microbacterium</taxon>
    </lineage>
</organism>
<evidence type="ECO:0000313" key="4">
    <source>
        <dbReference type="Proteomes" id="UP000033572"/>
    </source>
</evidence>
<dbReference type="KEGG" id="mfol:DXT68_15880"/>
<evidence type="ECO:0000256" key="2">
    <source>
        <dbReference type="SAM" id="SignalP"/>
    </source>
</evidence>
<feature type="region of interest" description="Disordered" evidence="1">
    <location>
        <begin position="44"/>
        <end position="70"/>
    </location>
</feature>
<keyword evidence="2" id="KW-0732">Signal</keyword>
<reference evidence="3 4" key="1">
    <citation type="submission" date="2015-02" db="EMBL/GenBank/DDBJ databases">
        <title>Draft genome sequences of ten Microbacterium spp. with emphasis on heavy metal contaminated environments.</title>
        <authorList>
            <person name="Corretto E."/>
        </authorList>
    </citation>
    <scope>NUCLEOTIDE SEQUENCE [LARGE SCALE GENOMIC DNA]</scope>
    <source>
        <strain evidence="3 4">DSM 12966</strain>
    </source>
</reference>
<dbReference type="GeneID" id="94445872"/>
<dbReference type="Proteomes" id="UP000033572">
    <property type="component" value="Unassembled WGS sequence"/>
</dbReference>
<keyword evidence="4" id="KW-1185">Reference proteome</keyword>
<feature type="compositionally biased region" description="Basic and acidic residues" evidence="1">
    <location>
        <begin position="59"/>
        <end position="70"/>
    </location>
</feature>
<protein>
    <recommendedName>
        <fullName evidence="5">YtxH domain-containing protein</fullName>
    </recommendedName>
</protein>
<evidence type="ECO:0008006" key="5">
    <source>
        <dbReference type="Google" id="ProtNLM"/>
    </source>
</evidence>
<evidence type="ECO:0000256" key="1">
    <source>
        <dbReference type="SAM" id="MobiDB-lite"/>
    </source>
</evidence>
<name>A0A0F0KX82_9MICO</name>
<feature type="signal peptide" evidence="2">
    <location>
        <begin position="1"/>
        <end position="22"/>
    </location>
</feature>
<dbReference type="PATRIC" id="fig|104336.4.peg.569"/>
<sequence length="70" mass="7843">MRNKILLIGAVAFVAYILGSRAATVQIDKGESVRHQLVRMWNDPKAKKERAKAAKKAKKAAEKALDKVRR</sequence>
<feature type="chain" id="PRO_5038879104" description="YtxH domain-containing protein" evidence="2">
    <location>
        <begin position="23"/>
        <end position="70"/>
    </location>
</feature>
<accession>A0A0F0KX82</accession>
<comment type="caution">
    <text evidence="3">The sequence shown here is derived from an EMBL/GenBank/DDBJ whole genome shotgun (WGS) entry which is preliminary data.</text>
</comment>
<gene>
    <name evidence="3" type="ORF">RN50_00547</name>
</gene>
<feature type="compositionally biased region" description="Basic residues" evidence="1">
    <location>
        <begin position="47"/>
        <end position="58"/>
    </location>
</feature>
<dbReference type="RefSeq" id="WP_045252975.1">
    <property type="nucleotide sequence ID" value="NZ_CAKKLS010000020.1"/>
</dbReference>
<dbReference type="AlphaFoldDB" id="A0A0F0KX82"/>
<proteinExistence type="predicted"/>